<dbReference type="Pfam" id="PF13424">
    <property type="entry name" value="TPR_12"/>
    <property type="match status" value="1"/>
</dbReference>
<dbReference type="InterPro" id="IPR003661">
    <property type="entry name" value="HisK_dim/P_dom"/>
</dbReference>
<dbReference type="CDD" id="cd17546">
    <property type="entry name" value="REC_hyHK_CKI1_RcsC-like"/>
    <property type="match status" value="1"/>
</dbReference>
<evidence type="ECO:0000313" key="22">
    <source>
        <dbReference type="EMBL" id="CAH9067278.1"/>
    </source>
</evidence>
<dbReference type="SUPFAM" id="SSF47226">
    <property type="entry name" value="Histidine-containing phosphotransfer domain, HPT domain"/>
    <property type="match status" value="1"/>
</dbReference>
<evidence type="ECO:0000256" key="9">
    <source>
        <dbReference type="ARBA" id="ARBA00022777"/>
    </source>
</evidence>
<evidence type="ECO:0000256" key="11">
    <source>
        <dbReference type="ARBA" id="ARBA00022989"/>
    </source>
</evidence>
<dbReference type="SUPFAM" id="SSF48452">
    <property type="entry name" value="TPR-like"/>
    <property type="match status" value="2"/>
</dbReference>
<keyword evidence="11" id="KW-1133">Transmembrane helix</keyword>
<name>A0A9W4R3L9_9GAMM</name>
<feature type="coiled-coil region" evidence="17">
    <location>
        <begin position="380"/>
        <end position="407"/>
    </location>
</feature>
<gene>
    <name evidence="21" type="primary">rcsC_33</name>
    <name evidence="22" type="synonym">rcsC_32</name>
    <name evidence="21" type="ORF">PSECIP111854_03719</name>
    <name evidence="22" type="ORF">PSECIP111951_03748</name>
</gene>
<keyword evidence="10" id="KW-0067">ATP-binding</keyword>
<dbReference type="SUPFAM" id="SSF47384">
    <property type="entry name" value="Homodimeric domain of signal transducing histidine kinase"/>
    <property type="match status" value="1"/>
</dbReference>
<dbReference type="InterPro" id="IPR019734">
    <property type="entry name" value="TPR_rpt"/>
</dbReference>
<keyword evidence="8" id="KW-0812">Transmembrane</keyword>
<dbReference type="Pfam" id="PF02518">
    <property type="entry name" value="HATPase_c"/>
    <property type="match status" value="1"/>
</dbReference>
<comment type="caution">
    <text evidence="21">The sequence shown here is derived from an EMBL/GenBank/DDBJ whole genome shotgun (WGS) entry which is preliminary data.</text>
</comment>
<dbReference type="Proteomes" id="UP001152485">
    <property type="component" value="Unassembled WGS sequence"/>
</dbReference>
<dbReference type="CDD" id="cd16922">
    <property type="entry name" value="HATPase_EvgS-ArcB-TorS-like"/>
    <property type="match status" value="1"/>
</dbReference>
<feature type="repeat" description="TPR" evidence="16">
    <location>
        <begin position="145"/>
        <end position="178"/>
    </location>
</feature>
<dbReference type="InterPro" id="IPR036097">
    <property type="entry name" value="HisK_dim/P_sf"/>
</dbReference>
<dbReference type="AlphaFoldDB" id="A0A9W4R3L9"/>
<dbReference type="PROSITE" id="PS50110">
    <property type="entry name" value="RESPONSE_REGULATORY"/>
    <property type="match status" value="1"/>
</dbReference>
<evidence type="ECO:0000256" key="14">
    <source>
        <dbReference type="PROSITE-ProRule" id="PRU00110"/>
    </source>
</evidence>
<dbReference type="InterPro" id="IPR008207">
    <property type="entry name" value="Sig_transdc_His_kin_Hpt_dom"/>
</dbReference>
<proteinExistence type="predicted"/>
<evidence type="ECO:0000313" key="21">
    <source>
        <dbReference type="EMBL" id="CAH9065612.1"/>
    </source>
</evidence>
<evidence type="ECO:0000256" key="13">
    <source>
        <dbReference type="ARBA" id="ARBA00023136"/>
    </source>
</evidence>
<evidence type="ECO:0000256" key="6">
    <source>
        <dbReference type="ARBA" id="ARBA00022553"/>
    </source>
</evidence>
<keyword evidence="13" id="KW-0472">Membrane</keyword>
<dbReference type="PROSITE" id="PS50894">
    <property type="entry name" value="HPT"/>
    <property type="match status" value="1"/>
</dbReference>
<evidence type="ECO:0000313" key="23">
    <source>
        <dbReference type="Proteomes" id="UP001152467"/>
    </source>
</evidence>
<accession>A0A9W4R3L9</accession>
<reference evidence="21 24" key="1">
    <citation type="submission" date="2022-07" db="EMBL/GenBank/DDBJ databases">
        <authorList>
            <person name="Criscuolo A."/>
        </authorList>
    </citation>
    <scope>NUCLEOTIDE SEQUENCE</scope>
    <source>
        <strain evidence="24">CIP 111951</strain>
        <strain evidence="21">CIP111854</strain>
        <strain evidence="22">CIP111951</strain>
    </source>
</reference>
<evidence type="ECO:0000256" key="12">
    <source>
        <dbReference type="ARBA" id="ARBA00023012"/>
    </source>
</evidence>
<keyword evidence="16" id="KW-0802">TPR repeat</keyword>
<feature type="domain" description="HPt" evidence="20">
    <location>
        <begin position="846"/>
        <end position="941"/>
    </location>
</feature>
<feature type="domain" description="Histidine kinase" evidence="18">
    <location>
        <begin position="485"/>
        <end position="702"/>
    </location>
</feature>
<dbReference type="InterPro" id="IPR036641">
    <property type="entry name" value="HPT_dom_sf"/>
</dbReference>
<dbReference type="GO" id="GO:0000155">
    <property type="term" value="F:phosphorelay sensor kinase activity"/>
    <property type="evidence" value="ECO:0007669"/>
    <property type="project" value="InterPro"/>
</dbReference>
<evidence type="ECO:0000259" key="19">
    <source>
        <dbReference type="PROSITE" id="PS50110"/>
    </source>
</evidence>
<keyword evidence="6 15" id="KW-0597">Phosphoprotein</keyword>
<dbReference type="PANTHER" id="PTHR43047">
    <property type="entry name" value="TWO-COMPONENT HISTIDINE PROTEIN KINASE"/>
    <property type="match status" value="1"/>
</dbReference>
<dbReference type="CDD" id="cd00082">
    <property type="entry name" value="HisKA"/>
    <property type="match status" value="1"/>
</dbReference>
<dbReference type="PROSITE" id="PS50109">
    <property type="entry name" value="HIS_KIN"/>
    <property type="match status" value="1"/>
</dbReference>
<feature type="modified residue" description="4-aspartylphosphate" evidence="15">
    <location>
        <position position="772"/>
    </location>
</feature>
<keyword evidence="5" id="KW-0997">Cell inner membrane</keyword>
<dbReference type="Pfam" id="PF00072">
    <property type="entry name" value="Response_reg"/>
    <property type="match status" value="1"/>
</dbReference>
<dbReference type="InterPro" id="IPR001789">
    <property type="entry name" value="Sig_transdc_resp-reg_receiver"/>
</dbReference>
<keyword evidence="7 21" id="KW-0808">Transferase</keyword>
<organism evidence="21 23">
    <name type="scientific">Pseudoalteromonas holothuriae</name>
    <dbReference type="NCBI Taxonomy" id="2963714"/>
    <lineage>
        <taxon>Bacteria</taxon>
        <taxon>Pseudomonadati</taxon>
        <taxon>Pseudomonadota</taxon>
        <taxon>Gammaproteobacteria</taxon>
        <taxon>Alteromonadales</taxon>
        <taxon>Pseudoalteromonadaceae</taxon>
        <taxon>Pseudoalteromonas</taxon>
    </lineage>
</organism>
<evidence type="ECO:0000256" key="4">
    <source>
        <dbReference type="ARBA" id="ARBA00022475"/>
    </source>
</evidence>
<dbReference type="SMART" id="SM00028">
    <property type="entry name" value="TPR"/>
    <property type="match status" value="7"/>
</dbReference>
<dbReference type="Gene3D" id="1.10.287.130">
    <property type="match status" value="1"/>
</dbReference>
<evidence type="ECO:0000256" key="16">
    <source>
        <dbReference type="PROSITE-ProRule" id="PRU00339"/>
    </source>
</evidence>
<dbReference type="SMART" id="SM00448">
    <property type="entry name" value="REC"/>
    <property type="match status" value="1"/>
</dbReference>
<dbReference type="Pfam" id="PF01627">
    <property type="entry name" value="Hpt"/>
    <property type="match status" value="1"/>
</dbReference>
<dbReference type="InterPro" id="IPR011006">
    <property type="entry name" value="CheY-like_superfamily"/>
</dbReference>
<sequence length="941" mass="107120">MVKGLFHRMMIYVLLILHIGIAEAIQESSLATQITQLGEIDNWQDISIQGQQLLSHPDLTEKLRFELHKSLAREAFKRDDFKTAEVYLKRIETEYASRIVSDGYYFSVKLLAISAYRQGRYFDAVELYSKALDIAAERDNPLELANMHNNLGLVYVDTNELDLAVAHYGEAQKLYQQHGDLQYQADINLNLSMVYIRQYRFDIAQEMLDTVIKQFTELNDEYGIALAHSYLAEIFIKKGLMNSARHYLQSAIDYYESENDMDHLMIQYANLADVSIAQGKFDKAEKEANFALYYAEKINSITGRMKGLFPLAKIFFVQGKLAQAREMINESLSLATQLGARSIEKDELATLALIQASLGEHEAAWVNFTRYQTKQYEFLNKNVLEKMVEYQNRIEDYDLNREITELKQKQAFQALQIDKREQVIWLSAMVVLSLFIAVVSLYFKQAEKNAKVQLREKVAERTAELQRVADELRQANQVKNQFLANISHEIRTPLTSIIGQAEVMLNEHQSNLELKVPLSVIQRQGEHLKSLVSDVLDLSRIEAQRLELEYTEFSVRSLLDDISGMFNNACIVKDLEFNVKGDFDDSIIVNLDYMRVKQILINLLGNAVKFTEHGQIGVHVSCQPSGLIFKVFDTGIGMSHEQLGRVFESFQQGDNSITRRFGGSGLGLCLSQQLTDMMGGSISVNSELHKGSEFIVFIPCSPIHSELPSIQEQKQEANWDYGSVLVAEDHDDNRALFKRVIEQLGLEVLVAKNGEEAVEMCLREYPDIVFMDIQMPKMDGVEALNLLHQSGFDQPVYALTANVMEHEIRSYLKVGFTGHLGKPLDRKMLVKVLQRHLSSTSVSSPSQVDMSDLVASFVATLPSERTSIIDFWQSQQWYNLQRACHRLSGAASTFNFVTLGNIARQLESLLKSEQYKQAESLYLILCDELYHISESEELSAG</sequence>
<dbReference type="EC" id="2.7.13.3" evidence="3"/>
<dbReference type="InterPro" id="IPR004358">
    <property type="entry name" value="Sig_transdc_His_kin-like_C"/>
</dbReference>
<keyword evidence="23" id="KW-1185">Reference proteome</keyword>
<dbReference type="Gene3D" id="3.40.50.2300">
    <property type="match status" value="1"/>
</dbReference>
<dbReference type="EMBL" id="CAMAPD010000024">
    <property type="protein sequence ID" value="CAH9067278.1"/>
    <property type="molecule type" value="Genomic_DNA"/>
</dbReference>
<dbReference type="Gene3D" id="1.25.40.10">
    <property type="entry name" value="Tetratricopeptide repeat domain"/>
    <property type="match status" value="2"/>
</dbReference>
<dbReference type="FunFam" id="1.10.287.130:FF:000001">
    <property type="entry name" value="Two-component sensor histidine kinase"/>
    <property type="match status" value="1"/>
</dbReference>
<evidence type="ECO:0000256" key="1">
    <source>
        <dbReference type="ARBA" id="ARBA00000085"/>
    </source>
</evidence>
<dbReference type="SUPFAM" id="SSF55874">
    <property type="entry name" value="ATPase domain of HSP90 chaperone/DNA topoisomerase II/histidine kinase"/>
    <property type="match status" value="1"/>
</dbReference>
<dbReference type="Proteomes" id="UP001152467">
    <property type="component" value="Unassembled WGS sequence"/>
</dbReference>
<dbReference type="SUPFAM" id="SSF52172">
    <property type="entry name" value="CheY-like"/>
    <property type="match status" value="1"/>
</dbReference>
<keyword evidence="12" id="KW-0902">Two-component regulatory system</keyword>
<evidence type="ECO:0000256" key="17">
    <source>
        <dbReference type="SAM" id="Coils"/>
    </source>
</evidence>
<keyword evidence="4" id="KW-1003">Cell membrane</keyword>
<dbReference type="FunFam" id="3.30.565.10:FF:000010">
    <property type="entry name" value="Sensor histidine kinase RcsC"/>
    <property type="match status" value="1"/>
</dbReference>
<dbReference type="InterPro" id="IPR003594">
    <property type="entry name" value="HATPase_dom"/>
</dbReference>
<evidence type="ECO:0000256" key="5">
    <source>
        <dbReference type="ARBA" id="ARBA00022519"/>
    </source>
</evidence>
<dbReference type="InterPro" id="IPR005467">
    <property type="entry name" value="His_kinase_dom"/>
</dbReference>
<evidence type="ECO:0000256" key="15">
    <source>
        <dbReference type="PROSITE-ProRule" id="PRU00169"/>
    </source>
</evidence>
<keyword evidence="10" id="KW-0547">Nucleotide-binding</keyword>
<feature type="modified residue" description="Phosphohistidine" evidence="14">
    <location>
        <position position="885"/>
    </location>
</feature>
<evidence type="ECO:0000259" key="18">
    <source>
        <dbReference type="PROSITE" id="PS50109"/>
    </source>
</evidence>
<feature type="domain" description="Response regulatory" evidence="19">
    <location>
        <begin position="723"/>
        <end position="837"/>
    </location>
</feature>
<evidence type="ECO:0000256" key="3">
    <source>
        <dbReference type="ARBA" id="ARBA00012438"/>
    </source>
</evidence>
<comment type="catalytic activity">
    <reaction evidence="1">
        <text>ATP + protein L-histidine = ADP + protein N-phospho-L-histidine.</text>
        <dbReference type="EC" id="2.7.13.3"/>
    </reaction>
</comment>
<dbReference type="PRINTS" id="PR00344">
    <property type="entry name" value="BCTRLSENSOR"/>
</dbReference>
<keyword evidence="9 21" id="KW-0418">Kinase</keyword>
<dbReference type="PROSITE" id="PS50005">
    <property type="entry name" value="TPR"/>
    <property type="match status" value="1"/>
</dbReference>
<dbReference type="Gene3D" id="1.20.120.160">
    <property type="entry name" value="HPT domain"/>
    <property type="match status" value="1"/>
</dbReference>
<protein>
    <recommendedName>
        <fullName evidence="3">histidine kinase</fullName>
        <ecNumber evidence="3">2.7.13.3</ecNumber>
    </recommendedName>
</protein>
<evidence type="ECO:0000313" key="24">
    <source>
        <dbReference type="Proteomes" id="UP001152485"/>
    </source>
</evidence>
<keyword evidence="17" id="KW-0175">Coiled coil</keyword>
<evidence type="ECO:0000259" key="20">
    <source>
        <dbReference type="PROSITE" id="PS50894"/>
    </source>
</evidence>
<evidence type="ECO:0000256" key="8">
    <source>
        <dbReference type="ARBA" id="ARBA00022692"/>
    </source>
</evidence>
<dbReference type="CDD" id="cd00088">
    <property type="entry name" value="HPT"/>
    <property type="match status" value="1"/>
</dbReference>
<evidence type="ECO:0000256" key="2">
    <source>
        <dbReference type="ARBA" id="ARBA00004429"/>
    </source>
</evidence>
<dbReference type="SMART" id="SM00387">
    <property type="entry name" value="HATPase_c"/>
    <property type="match status" value="1"/>
</dbReference>
<comment type="subcellular location">
    <subcellularLocation>
        <location evidence="2">Cell inner membrane</location>
        <topology evidence="2">Multi-pass membrane protein</topology>
    </subcellularLocation>
</comment>
<evidence type="ECO:0000256" key="7">
    <source>
        <dbReference type="ARBA" id="ARBA00022679"/>
    </source>
</evidence>
<dbReference type="GO" id="GO:0005886">
    <property type="term" value="C:plasma membrane"/>
    <property type="evidence" value="ECO:0007669"/>
    <property type="project" value="UniProtKB-SubCell"/>
</dbReference>
<dbReference type="SMART" id="SM00388">
    <property type="entry name" value="HisKA"/>
    <property type="match status" value="1"/>
</dbReference>
<dbReference type="EMBL" id="CAMAPC010000021">
    <property type="protein sequence ID" value="CAH9065612.1"/>
    <property type="molecule type" value="Genomic_DNA"/>
</dbReference>
<dbReference type="Pfam" id="PF00512">
    <property type="entry name" value="HisKA"/>
    <property type="match status" value="1"/>
</dbReference>
<dbReference type="InterPro" id="IPR036890">
    <property type="entry name" value="HATPase_C_sf"/>
</dbReference>
<dbReference type="Gene3D" id="3.30.565.10">
    <property type="entry name" value="Histidine kinase-like ATPase, C-terminal domain"/>
    <property type="match status" value="1"/>
</dbReference>
<evidence type="ECO:0000256" key="10">
    <source>
        <dbReference type="ARBA" id="ARBA00022840"/>
    </source>
</evidence>
<dbReference type="InterPro" id="IPR011990">
    <property type="entry name" value="TPR-like_helical_dom_sf"/>
</dbReference>
<feature type="coiled-coil region" evidence="17">
    <location>
        <begin position="451"/>
        <end position="485"/>
    </location>
</feature>